<feature type="domain" description="Pterin-binding" evidence="9">
    <location>
        <begin position="1"/>
        <end position="250"/>
    </location>
</feature>
<dbReference type="Proteomes" id="UP000480178">
    <property type="component" value="Chromosome"/>
</dbReference>
<sequence>MGIINVTPDSFYAGSRQQQLQDIVQLARKMTEQGATFIDIGGSSTRPGAADISEEEELKRVIPAIDAILKELPEANISIDTYRARVARIAVETGACVVNDISGGELDKQMFETVSQLQVPYILMHMRGTPQSMASLHTYENIIGEMMQYFQQKVYLLRQLELKDIILDIGFGFAKNIEQNYYLLRYLDKFRIFGLPLLAGLSRKSLIYKKLNIPVEEALNGTTVLNTLALTKGVSLLRVHDVKESVETVKLFTLYSRE</sequence>
<dbReference type="GO" id="GO:0046872">
    <property type="term" value="F:metal ion binding"/>
    <property type="evidence" value="ECO:0007669"/>
    <property type="project" value="UniProtKB-KW"/>
</dbReference>
<dbReference type="EC" id="2.5.1.15" evidence="4"/>
<evidence type="ECO:0000256" key="3">
    <source>
        <dbReference type="ARBA" id="ARBA00004763"/>
    </source>
</evidence>
<dbReference type="InterPro" id="IPR000489">
    <property type="entry name" value="Pterin-binding_dom"/>
</dbReference>
<proteinExistence type="predicted"/>
<evidence type="ECO:0000256" key="1">
    <source>
        <dbReference type="ARBA" id="ARBA00000012"/>
    </source>
</evidence>
<accession>A0A6C0GV38</accession>
<evidence type="ECO:0000256" key="7">
    <source>
        <dbReference type="ARBA" id="ARBA00022842"/>
    </source>
</evidence>
<dbReference type="GO" id="GO:0046654">
    <property type="term" value="P:tetrahydrofolate biosynthetic process"/>
    <property type="evidence" value="ECO:0007669"/>
    <property type="project" value="TreeGrafter"/>
</dbReference>
<comment type="catalytic activity">
    <reaction evidence="1">
        <text>(7,8-dihydropterin-6-yl)methyl diphosphate + 4-aminobenzoate = 7,8-dihydropteroate + diphosphate</text>
        <dbReference type="Rhea" id="RHEA:19949"/>
        <dbReference type="ChEBI" id="CHEBI:17836"/>
        <dbReference type="ChEBI" id="CHEBI:17839"/>
        <dbReference type="ChEBI" id="CHEBI:33019"/>
        <dbReference type="ChEBI" id="CHEBI:72950"/>
        <dbReference type="EC" id="2.5.1.15"/>
    </reaction>
</comment>
<dbReference type="InterPro" id="IPR006390">
    <property type="entry name" value="DHP_synth_dom"/>
</dbReference>
<dbReference type="InterPro" id="IPR045031">
    <property type="entry name" value="DHP_synth-like"/>
</dbReference>
<dbReference type="Pfam" id="PF00809">
    <property type="entry name" value="Pterin_bind"/>
    <property type="match status" value="1"/>
</dbReference>
<protein>
    <recommendedName>
        <fullName evidence="4">dihydropteroate synthase</fullName>
        <ecNumber evidence="4">2.5.1.15</ecNumber>
    </recommendedName>
</protein>
<reference evidence="10 11" key="1">
    <citation type="submission" date="2020-01" db="EMBL/GenBank/DDBJ databases">
        <authorList>
            <person name="Kim M.K."/>
        </authorList>
    </citation>
    <scope>NUCLEOTIDE SEQUENCE [LARGE SCALE GENOMIC DNA]</scope>
    <source>
        <strain evidence="10 11">172606-1</strain>
    </source>
</reference>
<evidence type="ECO:0000259" key="9">
    <source>
        <dbReference type="PROSITE" id="PS50972"/>
    </source>
</evidence>
<dbReference type="PROSITE" id="PS50972">
    <property type="entry name" value="PTERIN_BINDING"/>
    <property type="match status" value="1"/>
</dbReference>
<dbReference type="PANTHER" id="PTHR20941">
    <property type="entry name" value="FOLATE SYNTHESIS PROTEINS"/>
    <property type="match status" value="1"/>
</dbReference>
<keyword evidence="8" id="KW-0289">Folate biosynthesis</keyword>
<dbReference type="GO" id="GO:0004156">
    <property type="term" value="F:dihydropteroate synthase activity"/>
    <property type="evidence" value="ECO:0007669"/>
    <property type="project" value="UniProtKB-EC"/>
</dbReference>
<evidence type="ECO:0000313" key="11">
    <source>
        <dbReference type="Proteomes" id="UP000480178"/>
    </source>
</evidence>
<gene>
    <name evidence="10" type="primary">folP</name>
    <name evidence="10" type="ORF">GXP67_03820</name>
</gene>
<dbReference type="InterPro" id="IPR011005">
    <property type="entry name" value="Dihydropteroate_synth-like_sf"/>
</dbReference>
<dbReference type="PANTHER" id="PTHR20941:SF1">
    <property type="entry name" value="FOLIC ACID SYNTHESIS PROTEIN FOL1"/>
    <property type="match status" value="1"/>
</dbReference>
<organism evidence="10 11">
    <name type="scientific">Rhodocytophaga rosea</name>
    <dbReference type="NCBI Taxonomy" id="2704465"/>
    <lineage>
        <taxon>Bacteria</taxon>
        <taxon>Pseudomonadati</taxon>
        <taxon>Bacteroidota</taxon>
        <taxon>Cytophagia</taxon>
        <taxon>Cytophagales</taxon>
        <taxon>Rhodocytophagaceae</taxon>
        <taxon>Rhodocytophaga</taxon>
    </lineage>
</organism>
<keyword evidence="11" id="KW-1185">Reference proteome</keyword>
<comment type="cofactor">
    <cofactor evidence="2">
        <name>Mg(2+)</name>
        <dbReference type="ChEBI" id="CHEBI:18420"/>
    </cofactor>
</comment>
<keyword evidence="5 10" id="KW-0808">Transferase</keyword>
<evidence type="ECO:0000256" key="8">
    <source>
        <dbReference type="ARBA" id="ARBA00022909"/>
    </source>
</evidence>
<dbReference type="AlphaFoldDB" id="A0A6C0GV38"/>
<keyword evidence="6" id="KW-0479">Metal-binding</keyword>
<name>A0A6C0GV38_9BACT</name>
<dbReference type="GO" id="GO:0046656">
    <property type="term" value="P:folic acid biosynthetic process"/>
    <property type="evidence" value="ECO:0007669"/>
    <property type="project" value="UniProtKB-KW"/>
</dbReference>
<dbReference type="Gene3D" id="3.20.20.20">
    <property type="entry name" value="Dihydropteroate synthase-like"/>
    <property type="match status" value="1"/>
</dbReference>
<evidence type="ECO:0000256" key="5">
    <source>
        <dbReference type="ARBA" id="ARBA00022679"/>
    </source>
</evidence>
<dbReference type="NCBIfam" id="TIGR01496">
    <property type="entry name" value="DHPS"/>
    <property type="match status" value="1"/>
</dbReference>
<evidence type="ECO:0000256" key="2">
    <source>
        <dbReference type="ARBA" id="ARBA00001946"/>
    </source>
</evidence>
<dbReference type="KEGG" id="rhoz:GXP67_03820"/>
<evidence type="ECO:0000256" key="6">
    <source>
        <dbReference type="ARBA" id="ARBA00022723"/>
    </source>
</evidence>
<evidence type="ECO:0000313" key="10">
    <source>
        <dbReference type="EMBL" id="QHT71876.1"/>
    </source>
</evidence>
<dbReference type="SUPFAM" id="SSF51717">
    <property type="entry name" value="Dihydropteroate synthetase-like"/>
    <property type="match status" value="1"/>
</dbReference>
<comment type="pathway">
    <text evidence="3">Cofactor biosynthesis; tetrahydrofolate biosynthesis; 7,8-dihydrofolate from 2-amino-4-hydroxy-6-hydroxymethyl-7,8-dihydropteridine diphosphate and 4-aminobenzoate: step 1/2.</text>
</comment>
<dbReference type="EMBL" id="CP048222">
    <property type="protein sequence ID" value="QHT71876.1"/>
    <property type="molecule type" value="Genomic_DNA"/>
</dbReference>
<keyword evidence="7" id="KW-0460">Magnesium</keyword>
<dbReference type="GO" id="GO:0005829">
    <property type="term" value="C:cytosol"/>
    <property type="evidence" value="ECO:0007669"/>
    <property type="project" value="TreeGrafter"/>
</dbReference>
<dbReference type="CDD" id="cd00739">
    <property type="entry name" value="DHPS"/>
    <property type="match status" value="1"/>
</dbReference>
<evidence type="ECO:0000256" key="4">
    <source>
        <dbReference type="ARBA" id="ARBA00012458"/>
    </source>
</evidence>